<evidence type="ECO:0000256" key="1">
    <source>
        <dbReference type="SAM" id="SignalP"/>
    </source>
</evidence>
<dbReference type="EMBL" id="JAUJYO010000022">
    <property type="protein sequence ID" value="KAK1281589.1"/>
    <property type="molecule type" value="Genomic_DNA"/>
</dbReference>
<name>A0AAV9BZ30_ACOCL</name>
<evidence type="ECO:0008006" key="4">
    <source>
        <dbReference type="Google" id="ProtNLM"/>
    </source>
</evidence>
<gene>
    <name evidence="2" type="ORF">QJS10_CPB22g00748</name>
</gene>
<reference evidence="2" key="2">
    <citation type="submission" date="2023-06" db="EMBL/GenBank/DDBJ databases">
        <authorList>
            <person name="Ma L."/>
            <person name="Liu K.-W."/>
            <person name="Li Z."/>
            <person name="Hsiao Y.-Y."/>
            <person name="Qi Y."/>
            <person name="Fu T."/>
            <person name="Tang G."/>
            <person name="Zhang D."/>
            <person name="Sun W.-H."/>
            <person name="Liu D.-K."/>
            <person name="Li Y."/>
            <person name="Chen G.-Z."/>
            <person name="Liu X.-D."/>
            <person name="Liao X.-Y."/>
            <person name="Jiang Y.-T."/>
            <person name="Yu X."/>
            <person name="Hao Y."/>
            <person name="Huang J."/>
            <person name="Zhao X.-W."/>
            <person name="Ke S."/>
            <person name="Chen Y.-Y."/>
            <person name="Wu W.-L."/>
            <person name="Hsu J.-L."/>
            <person name="Lin Y.-F."/>
            <person name="Huang M.-D."/>
            <person name="Li C.-Y."/>
            <person name="Huang L."/>
            <person name="Wang Z.-W."/>
            <person name="Zhao X."/>
            <person name="Zhong W.-Y."/>
            <person name="Peng D.-H."/>
            <person name="Ahmad S."/>
            <person name="Lan S."/>
            <person name="Zhang J.-S."/>
            <person name="Tsai W.-C."/>
            <person name="Van De Peer Y."/>
            <person name="Liu Z.-J."/>
        </authorList>
    </citation>
    <scope>NUCLEOTIDE SEQUENCE</scope>
    <source>
        <strain evidence="2">CP</strain>
        <tissue evidence="2">Leaves</tissue>
    </source>
</reference>
<keyword evidence="1" id="KW-0732">Signal</keyword>
<evidence type="ECO:0000313" key="3">
    <source>
        <dbReference type="Proteomes" id="UP001180020"/>
    </source>
</evidence>
<sequence>MACKKVNVILLVSMLVVVMASLEMAEAGTCYNDCMIQCMPIKYVTRPQCESQCDQACKSIGQPGKPHPRQGHRKRIHH</sequence>
<protein>
    <recommendedName>
        <fullName evidence="4">Plant thionin family protein</fullName>
    </recommendedName>
</protein>
<keyword evidence="3" id="KW-1185">Reference proteome</keyword>
<reference evidence="2" key="1">
    <citation type="journal article" date="2023" name="Nat. Commun.">
        <title>Diploid and tetraploid genomes of Acorus and the evolution of monocots.</title>
        <authorList>
            <person name="Ma L."/>
            <person name="Liu K.W."/>
            <person name="Li Z."/>
            <person name="Hsiao Y.Y."/>
            <person name="Qi Y."/>
            <person name="Fu T."/>
            <person name="Tang G.D."/>
            <person name="Zhang D."/>
            <person name="Sun W.H."/>
            <person name="Liu D.K."/>
            <person name="Li Y."/>
            <person name="Chen G.Z."/>
            <person name="Liu X.D."/>
            <person name="Liao X.Y."/>
            <person name="Jiang Y.T."/>
            <person name="Yu X."/>
            <person name="Hao Y."/>
            <person name="Huang J."/>
            <person name="Zhao X.W."/>
            <person name="Ke S."/>
            <person name="Chen Y.Y."/>
            <person name="Wu W.L."/>
            <person name="Hsu J.L."/>
            <person name="Lin Y.F."/>
            <person name="Huang M.D."/>
            <person name="Li C.Y."/>
            <person name="Huang L."/>
            <person name="Wang Z.W."/>
            <person name="Zhao X."/>
            <person name="Zhong W.Y."/>
            <person name="Peng D.H."/>
            <person name="Ahmad S."/>
            <person name="Lan S."/>
            <person name="Zhang J.S."/>
            <person name="Tsai W.C."/>
            <person name="Van de Peer Y."/>
            <person name="Liu Z.J."/>
        </authorList>
    </citation>
    <scope>NUCLEOTIDE SEQUENCE</scope>
    <source>
        <strain evidence="2">CP</strain>
    </source>
</reference>
<comment type="caution">
    <text evidence="2">The sequence shown here is derived from an EMBL/GenBank/DDBJ whole genome shotgun (WGS) entry which is preliminary data.</text>
</comment>
<evidence type="ECO:0000313" key="2">
    <source>
        <dbReference type="EMBL" id="KAK1281589.1"/>
    </source>
</evidence>
<feature type="signal peptide" evidence="1">
    <location>
        <begin position="1"/>
        <end position="27"/>
    </location>
</feature>
<dbReference type="AlphaFoldDB" id="A0AAV9BZ30"/>
<feature type="chain" id="PRO_5043675971" description="Plant thionin family protein" evidence="1">
    <location>
        <begin position="28"/>
        <end position="78"/>
    </location>
</feature>
<accession>A0AAV9BZ30</accession>
<dbReference type="Proteomes" id="UP001180020">
    <property type="component" value="Unassembled WGS sequence"/>
</dbReference>
<proteinExistence type="predicted"/>
<organism evidence="2 3">
    <name type="scientific">Acorus calamus</name>
    <name type="common">Sweet flag</name>
    <dbReference type="NCBI Taxonomy" id="4465"/>
    <lineage>
        <taxon>Eukaryota</taxon>
        <taxon>Viridiplantae</taxon>
        <taxon>Streptophyta</taxon>
        <taxon>Embryophyta</taxon>
        <taxon>Tracheophyta</taxon>
        <taxon>Spermatophyta</taxon>
        <taxon>Magnoliopsida</taxon>
        <taxon>Liliopsida</taxon>
        <taxon>Acoraceae</taxon>
        <taxon>Acorus</taxon>
    </lineage>
</organism>